<protein>
    <submittedName>
        <fullName evidence="5">Sugar ABC transporter substrate-binding protein</fullName>
    </submittedName>
</protein>
<keyword evidence="3" id="KW-0813">Transport</keyword>
<dbReference type="EMBL" id="NRGR01000020">
    <property type="protein sequence ID" value="PCC38856.1"/>
    <property type="molecule type" value="Genomic_DNA"/>
</dbReference>
<dbReference type="Pfam" id="PF01547">
    <property type="entry name" value="SBP_bac_1"/>
    <property type="match status" value="1"/>
</dbReference>
<dbReference type="PANTHER" id="PTHR43649:SF31">
    <property type="entry name" value="SN-GLYCEROL-3-PHOSPHATE-BINDING PERIPLASMIC PROTEIN UGPB"/>
    <property type="match status" value="1"/>
</dbReference>
<evidence type="ECO:0000256" key="1">
    <source>
        <dbReference type="ARBA" id="ARBA00004196"/>
    </source>
</evidence>
<dbReference type="SUPFAM" id="SSF53850">
    <property type="entry name" value="Periplasmic binding protein-like II"/>
    <property type="match status" value="1"/>
</dbReference>
<dbReference type="OrthoDB" id="1650177at2"/>
<dbReference type="Proteomes" id="UP000218598">
    <property type="component" value="Unassembled WGS sequence"/>
</dbReference>
<dbReference type="InterPro" id="IPR006059">
    <property type="entry name" value="SBP"/>
</dbReference>
<name>A0A2A3YHM1_9MICO</name>
<dbReference type="GO" id="GO:0030313">
    <property type="term" value="C:cell envelope"/>
    <property type="evidence" value="ECO:0007669"/>
    <property type="project" value="UniProtKB-SubCell"/>
</dbReference>
<reference evidence="5 6" key="1">
    <citation type="journal article" date="2017" name="Elife">
        <title>Extensive horizontal gene transfer in cheese-associated bacteria.</title>
        <authorList>
            <person name="Bonham K.S."/>
            <person name="Wolfe B.E."/>
            <person name="Dutton R.J."/>
        </authorList>
    </citation>
    <scope>NUCLEOTIDE SEQUENCE [LARGE SCALE GENOMIC DNA]</scope>
    <source>
        <strain evidence="5 6">341_9</strain>
    </source>
</reference>
<dbReference type="AlphaFoldDB" id="A0A2A3YHM1"/>
<comment type="similarity">
    <text evidence="2">Belongs to the bacterial solute-binding protein 1 family.</text>
</comment>
<evidence type="ECO:0000256" key="4">
    <source>
        <dbReference type="ARBA" id="ARBA00022729"/>
    </source>
</evidence>
<keyword evidence="4" id="KW-0732">Signal</keyword>
<gene>
    <name evidence="5" type="ORF">CIK66_12685</name>
</gene>
<evidence type="ECO:0000256" key="2">
    <source>
        <dbReference type="ARBA" id="ARBA00008520"/>
    </source>
</evidence>
<evidence type="ECO:0000313" key="5">
    <source>
        <dbReference type="EMBL" id="PCC38856.1"/>
    </source>
</evidence>
<dbReference type="Gene3D" id="3.40.190.10">
    <property type="entry name" value="Periplasmic binding protein-like II"/>
    <property type="match status" value="1"/>
</dbReference>
<dbReference type="InterPro" id="IPR050490">
    <property type="entry name" value="Bact_solute-bd_prot1"/>
</dbReference>
<dbReference type="PANTHER" id="PTHR43649">
    <property type="entry name" value="ARABINOSE-BINDING PROTEIN-RELATED"/>
    <property type="match status" value="1"/>
</dbReference>
<evidence type="ECO:0000256" key="3">
    <source>
        <dbReference type="ARBA" id="ARBA00022448"/>
    </source>
</evidence>
<keyword evidence="6" id="KW-1185">Reference proteome</keyword>
<accession>A0A2A3YHM1</accession>
<evidence type="ECO:0000313" key="6">
    <source>
        <dbReference type="Proteomes" id="UP000218598"/>
    </source>
</evidence>
<comment type="subcellular location">
    <subcellularLocation>
        <location evidence="1">Cell envelope</location>
    </subcellularLocation>
</comment>
<proteinExistence type="inferred from homology"/>
<comment type="caution">
    <text evidence="5">The sequence shown here is derived from an EMBL/GenBank/DDBJ whole genome shotgun (WGS) entry which is preliminary data.</text>
</comment>
<sequence length="400" mass="42565">MRVWDDAAASAYEDSLEAFTEETGIAVHVEVMVWDDYWKQLPLDIAGESLPDVLWMNTANLAEAQESGQLLEVGEPLGRLVSQWEDVATDLYRLEDGIWGVPQFWDQSILIAQDELVADAGGDPSALAFDPGASSDPLRDLAREITTDGEGLHPGDEDFDAASRTAFGFGAHVDRSAVLGPFVAGHGGTWQDEDGKFVFASEEGIGAVQYLADLASEHLAPAGKETVEDAGLCQSLFLEGKLGLLQTGTYDLHALAGGIEDAFEWSVHPVVAGPDGSRPLVHAVAAVGVDPDDDDRRTAIEKLLTWLGGIDGQRPLVENRVGIPAHRELHGAWQEAWTDEGVDVSALESVPDEVALPEHGIRSAEGTGAALPLIAEIFTGSSSAEDALPKAQDEARAAMG</sequence>
<organism evidence="5 6">
    <name type="scientific">Brachybacterium alimentarium</name>
    <dbReference type="NCBI Taxonomy" id="47845"/>
    <lineage>
        <taxon>Bacteria</taxon>
        <taxon>Bacillati</taxon>
        <taxon>Actinomycetota</taxon>
        <taxon>Actinomycetes</taxon>
        <taxon>Micrococcales</taxon>
        <taxon>Dermabacteraceae</taxon>
        <taxon>Brachybacterium</taxon>
    </lineage>
</organism>